<evidence type="ECO:0000313" key="2">
    <source>
        <dbReference type="Proteomes" id="UP000294530"/>
    </source>
</evidence>
<protein>
    <submittedName>
        <fullName evidence="1">Uncharacterized protein</fullName>
    </submittedName>
</protein>
<accession>A0A976IM65</accession>
<dbReference type="KEGG" id="blac:94346838"/>
<comment type="caution">
    <text evidence="1">The sequence shown here is derived from an EMBL/GenBank/DDBJ whole genome shotgun (WGS) entry which is preliminary data.</text>
</comment>
<dbReference type="RefSeq" id="XP_067823815.1">
    <property type="nucleotide sequence ID" value="XM_067961167.1"/>
</dbReference>
<gene>
    <name evidence="1" type="ORF">CCR75_003070</name>
</gene>
<reference evidence="1 2" key="1">
    <citation type="journal article" date="2021" name="Genome Biol.">
        <title>AFLAP: assembly-free linkage analysis pipeline using k-mers from genome sequencing data.</title>
        <authorList>
            <person name="Fletcher K."/>
            <person name="Zhang L."/>
            <person name="Gil J."/>
            <person name="Han R."/>
            <person name="Cavanaugh K."/>
            <person name="Michelmore R."/>
        </authorList>
    </citation>
    <scope>NUCLEOTIDE SEQUENCE [LARGE SCALE GENOMIC DNA]</scope>
    <source>
        <strain evidence="1 2">SF5</strain>
    </source>
</reference>
<evidence type="ECO:0000313" key="1">
    <source>
        <dbReference type="EMBL" id="TDH74317.1"/>
    </source>
</evidence>
<dbReference type="EMBL" id="SHOA02000011">
    <property type="protein sequence ID" value="TDH74317.1"/>
    <property type="molecule type" value="Genomic_DNA"/>
</dbReference>
<dbReference type="GeneID" id="94346838"/>
<dbReference type="AlphaFoldDB" id="A0A976IM65"/>
<dbReference type="Proteomes" id="UP000294530">
    <property type="component" value="Unassembled WGS sequence"/>
</dbReference>
<keyword evidence="2" id="KW-1185">Reference proteome</keyword>
<sequence>MPLETSLNYCSVMAERLLPESAVLSTKLQKIGTHSIPLGGWHHWLFLCCAGERQMHGNHNGYRQESQTP</sequence>
<name>A0A976IM65_BRELC</name>
<organism evidence="1 2">
    <name type="scientific">Bremia lactucae</name>
    <name type="common">Lettuce downy mildew</name>
    <dbReference type="NCBI Taxonomy" id="4779"/>
    <lineage>
        <taxon>Eukaryota</taxon>
        <taxon>Sar</taxon>
        <taxon>Stramenopiles</taxon>
        <taxon>Oomycota</taxon>
        <taxon>Peronosporomycetes</taxon>
        <taxon>Peronosporales</taxon>
        <taxon>Peronosporaceae</taxon>
        <taxon>Bremia</taxon>
    </lineage>
</organism>
<proteinExistence type="predicted"/>